<keyword evidence="2" id="KW-1185">Reference proteome</keyword>
<gene>
    <name evidence="1" type="ORF">Cboi01_000166600</name>
</gene>
<accession>A0ACB5TKD1</accession>
<sequence>MTETKVVLIGLSGASSSGKTTTGKVLSQVLPNSILIHEDDYYLPDNQIPFSKELNDYNWDSPGAIDFPKMIKSLNDMKNDKSDNNDDDDATIQDNKNHDIKNLSSDQFELINKNITERLNANSSKYKYKFIILDGFLLYHNEKILNDLKIDVKFFFKTDYETLRSRRLNRSYNTDQGVWIDPPNYFEKFVWPEYYNNHKYLFSDNLESIKKNGGDLNDFAINNLKIIGIQNNNNTDFNSMFTKIIDYILLTLD</sequence>
<comment type="caution">
    <text evidence="1">The sequence shown here is derived from an EMBL/GenBank/DDBJ whole genome shotgun (WGS) entry which is preliminary data.</text>
</comment>
<name>A0ACB5TKD1_CANBO</name>
<proteinExistence type="predicted"/>
<evidence type="ECO:0000313" key="2">
    <source>
        <dbReference type="Proteomes" id="UP001165101"/>
    </source>
</evidence>
<reference evidence="1" key="1">
    <citation type="submission" date="2023-04" db="EMBL/GenBank/DDBJ databases">
        <title>Candida boidinii NBRC 1967.</title>
        <authorList>
            <person name="Ichikawa N."/>
            <person name="Sato H."/>
            <person name="Tonouchi N."/>
        </authorList>
    </citation>
    <scope>NUCLEOTIDE SEQUENCE</scope>
    <source>
        <strain evidence="1">NBRC 1967</strain>
    </source>
</reference>
<evidence type="ECO:0000313" key="1">
    <source>
        <dbReference type="EMBL" id="GME90040.1"/>
    </source>
</evidence>
<organism evidence="1 2">
    <name type="scientific">Candida boidinii</name>
    <name type="common">Yeast</name>
    <dbReference type="NCBI Taxonomy" id="5477"/>
    <lineage>
        <taxon>Eukaryota</taxon>
        <taxon>Fungi</taxon>
        <taxon>Dikarya</taxon>
        <taxon>Ascomycota</taxon>
        <taxon>Saccharomycotina</taxon>
        <taxon>Pichiomycetes</taxon>
        <taxon>Pichiales</taxon>
        <taxon>Pichiaceae</taxon>
        <taxon>Ogataea</taxon>
        <taxon>Ogataea/Candida clade</taxon>
    </lineage>
</organism>
<dbReference type="EMBL" id="BSXV01000654">
    <property type="protein sequence ID" value="GME90040.1"/>
    <property type="molecule type" value="Genomic_DNA"/>
</dbReference>
<dbReference type="Proteomes" id="UP001165101">
    <property type="component" value="Unassembled WGS sequence"/>
</dbReference>
<protein>
    <submittedName>
        <fullName evidence="1">Unnamed protein product</fullName>
    </submittedName>
</protein>